<dbReference type="Pfam" id="PF13374">
    <property type="entry name" value="TPR_10"/>
    <property type="match status" value="2"/>
</dbReference>
<evidence type="ECO:0000256" key="1">
    <source>
        <dbReference type="ARBA" id="ARBA00022679"/>
    </source>
</evidence>
<dbReference type="InterPro" id="IPR008271">
    <property type="entry name" value="Ser/Thr_kinase_AS"/>
</dbReference>
<evidence type="ECO:0000256" key="3">
    <source>
        <dbReference type="ARBA" id="ARBA00022777"/>
    </source>
</evidence>
<dbReference type="Gene3D" id="3.30.200.20">
    <property type="entry name" value="Phosphorylase Kinase, domain 1"/>
    <property type="match status" value="1"/>
</dbReference>
<feature type="region of interest" description="Disordered" evidence="7">
    <location>
        <begin position="102"/>
        <end position="130"/>
    </location>
</feature>
<dbReference type="PANTHER" id="PTHR43289">
    <property type="entry name" value="MITOGEN-ACTIVATED PROTEIN KINASE KINASE KINASE 20-RELATED"/>
    <property type="match status" value="1"/>
</dbReference>
<keyword evidence="1 9" id="KW-0808">Transferase</keyword>
<dbReference type="RefSeq" id="WP_277858806.1">
    <property type="nucleotide sequence ID" value="NZ_JARRAG010000001.1"/>
</dbReference>
<feature type="binding site" evidence="6">
    <location>
        <position position="169"/>
    </location>
    <ligand>
        <name>ATP</name>
        <dbReference type="ChEBI" id="CHEBI:30616"/>
    </ligand>
</feature>
<dbReference type="PROSITE" id="PS50011">
    <property type="entry name" value="PROTEIN_KINASE_DOM"/>
    <property type="match status" value="1"/>
</dbReference>
<dbReference type="Gene3D" id="1.25.40.10">
    <property type="entry name" value="Tetratricopeptide repeat domain"/>
    <property type="match status" value="2"/>
</dbReference>
<dbReference type="Pfam" id="PF13424">
    <property type="entry name" value="TPR_12"/>
    <property type="match status" value="2"/>
</dbReference>
<dbReference type="Pfam" id="PF00069">
    <property type="entry name" value="Pkinase"/>
    <property type="match status" value="1"/>
</dbReference>
<evidence type="ECO:0000259" key="8">
    <source>
        <dbReference type="PROSITE" id="PS50011"/>
    </source>
</evidence>
<dbReference type="EMBL" id="JARRAG010000001">
    <property type="protein sequence ID" value="MDG3002442.1"/>
    <property type="molecule type" value="Genomic_DNA"/>
</dbReference>
<dbReference type="PROSITE" id="PS00108">
    <property type="entry name" value="PROTEIN_KINASE_ST"/>
    <property type="match status" value="1"/>
</dbReference>
<evidence type="ECO:0000313" key="9">
    <source>
        <dbReference type="EMBL" id="MDG3002442.1"/>
    </source>
</evidence>
<dbReference type="SMART" id="SM00220">
    <property type="entry name" value="S_TKc"/>
    <property type="match status" value="1"/>
</dbReference>
<name>A0ABT6F4D8_9BACT</name>
<dbReference type="CDD" id="cd14014">
    <property type="entry name" value="STKc_PknB_like"/>
    <property type="match status" value="1"/>
</dbReference>
<dbReference type="Gene3D" id="1.10.510.10">
    <property type="entry name" value="Transferase(Phosphotransferase) domain 1"/>
    <property type="match status" value="1"/>
</dbReference>
<keyword evidence="4 6" id="KW-0067">ATP-binding</keyword>
<dbReference type="InterPro" id="IPR019734">
    <property type="entry name" value="TPR_rpt"/>
</dbReference>
<keyword evidence="10" id="KW-1185">Reference proteome</keyword>
<comment type="caution">
    <text evidence="9">The sequence shown here is derived from an EMBL/GenBank/DDBJ whole genome shotgun (WGS) entry which is preliminary data.</text>
</comment>
<reference evidence="9 10" key="1">
    <citation type="submission" date="2023-03" db="EMBL/GenBank/DDBJ databases">
        <title>Paludisphaera mucosa sp. nov. a novel planctomycete from northern fen.</title>
        <authorList>
            <person name="Ivanova A."/>
        </authorList>
    </citation>
    <scope>NUCLEOTIDE SEQUENCE [LARGE SCALE GENOMIC DNA]</scope>
    <source>
        <strain evidence="9 10">Pla2</strain>
    </source>
</reference>
<dbReference type="EC" id="2.7.11.1" evidence="9"/>
<evidence type="ECO:0000256" key="5">
    <source>
        <dbReference type="PROSITE-ProRule" id="PRU00339"/>
    </source>
</evidence>
<dbReference type="PANTHER" id="PTHR43289:SF6">
    <property type="entry name" value="SERINE_THREONINE-PROTEIN KINASE NEKL-3"/>
    <property type="match status" value="1"/>
</dbReference>
<gene>
    <name evidence="9" type="ORF">PZE19_01470</name>
</gene>
<feature type="repeat" description="TPR" evidence="5">
    <location>
        <begin position="511"/>
        <end position="544"/>
    </location>
</feature>
<dbReference type="InterPro" id="IPR000719">
    <property type="entry name" value="Prot_kinase_dom"/>
</dbReference>
<dbReference type="GO" id="GO:0004674">
    <property type="term" value="F:protein serine/threonine kinase activity"/>
    <property type="evidence" value="ECO:0007669"/>
    <property type="project" value="UniProtKB-EC"/>
</dbReference>
<keyword evidence="3 9" id="KW-0418">Kinase</keyword>
<evidence type="ECO:0000256" key="4">
    <source>
        <dbReference type="ARBA" id="ARBA00022840"/>
    </source>
</evidence>
<dbReference type="SMART" id="SM00028">
    <property type="entry name" value="TPR"/>
    <property type="match status" value="5"/>
</dbReference>
<dbReference type="PROSITE" id="PS00107">
    <property type="entry name" value="PROTEIN_KINASE_ATP"/>
    <property type="match status" value="1"/>
</dbReference>
<evidence type="ECO:0000256" key="7">
    <source>
        <dbReference type="SAM" id="MobiDB-lite"/>
    </source>
</evidence>
<dbReference type="InterPro" id="IPR017441">
    <property type="entry name" value="Protein_kinase_ATP_BS"/>
</dbReference>
<feature type="domain" description="Protein kinase" evidence="8">
    <location>
        <begin position="140"/>
        <end position="402"/>
    </location>
</feature>
<dbReference type="SUPFAM" id="SSF56112">
    <property type="entry name" value="Protein kinase-like (PK-like)"/>
    <property type="match status" value="1"/>
</dbReference>
<evidence type="ECO:0000313" key="10">
    <source>
        <dbReference type="Proteomes" id="UP001216907"/>
    </source>
</evidence>
<dbReference type="PROSITE" id="PS50293">
    <property type="entry name" value="TPR_REGION"/>
    <property type="match status" value="1"/>
</dbReference>
<dbReference type="SUPFAM" id="SSF48452">
    <property type="entry name" value="TPR-like"/>
    <property type="match status" value="2"/>
</dbReference>
<dbReference type="Proteomes" id="UP001216907">
    <property type="component" value="Unassembled WGS sequence"/>
</dbReference>
<protein>
    <submittedName>
        <fullName evidence="9">Serine/threonine-protein kinase</fullName>
        <ecNumber evidence="9">2.7.11.1</ecNumber>
    </submittedName>
</protein>
<dbReference type="InterPro" id="IPR011990">
    <property type="entry name" value="TPR-like_helical_dom_sf"/>
</dbReference>
<proteinExistence type="predicted"/>
<dbReference type="InterPro" id="IPR011009">
    <property type="entry name" value="Kinase-like_dom_sf"/>
</dbReference>
<dbReference type="PROSITE" id="PS50005">
    <property type="entry name" value="TPR"/>
    <property type="match status" value="1"/>
</dbReference>
<keyword evidence="5" id="KW-0802">TPR repeat</keyword>
<accession>A0ABT6F4D8</accession>
<keyword evidence="2 6" id="KW-0547">Nucleotide-binding</keyword>
<organism evidence="9 10">
    <name type="scientific">Paludisphaera mucosa</name>
    <dbReference type="NCBI Taxonomy" id="3030827"/>
    <lineage>
        <taxon>Bacteria</taxon>
        <taxon>Pseudomonadati</taxon>
        <taxon>Planctomycetota</taxon>
        <taxon>Planctomycetia</taxon>
        <taxon>Isosphaerales</taxon>
        <taxon>Isosphaeraceae</taxon>
        <taxon>Paludisphaera</taxon>
    </lineage>
</organism>
<evidence type="ECO:0000256" key="6">
    <source>
        <dbReference type="PROSITE-ProRule" id="PRU10141"/>
    </source>
</evidence>
<sequence>MTDAVDPSVPDPGHVAEVERICDRYEAALRAGGRPRIEDELRAIEASGRDLLLKELIALDLVYRRRGGEAPAPTEYLARFPGDAWAVNAAFGGLEPRTLAEEPAAGLDRPVDDGDLTTDAGDGDRAPDSDGARVRYFGDYELRGVLGRGGMGVVYRAMQMSLRRPVALKMIRGEVAATDEERRRFRNEAEIAAGFDHPNIVSVYEVGEYYKQPYLTMRLVEGEGLDRRLSAYADDPRAAAGLVRLAAEAVHHAHQRGVLHRDLKPANLLIDAAGAPHVADFGLARLVEGAGDLTCTGAVVGTPAYMAPEQAGGRRGAATVATDVHGLGTILYALLAGRAPFAADSIPAMLERVREAVPEPPSRFNARVPRDLEVICLKCLEKDPARRYGSARELADDLGRWLAGEPILARPVGRLARLGMWARRRPAIAALAGALAVAVAAGLAGVSWQWRAAVVERDKSEAIRRFLVEDLLAEASPERNERSRNVTLLEVLGRAAGRIDGAFLDQPDVEAELRLMIGQVYLNLGEAEEAVRHIERALRLRTAIGGADSIDALDAGNDLAVALLRQNRLAEAEAAFRRALDGYRRTLGDGARKTLVTMSNLGDLRRIAQDLDEAESLLRAASSGLDRAAGPADKASQRAACNLAIVMQNRGRLDEAEGLYGRVLKAMRDAGEIRHPDGLSILNNYAALLQERGRYAEAETMFREVVAARREVQGPSHHETLMSMNNLADLLVKAEKKHDARSLLEEVLTLLGAKPDRGARSEVAVLARANLGELLVAEGETEKGESLYREALALARDLWGPDHPIARIIQSRLDKPAESRSGVVPPP</sequence>
<evidence type="ECO:0000256" key="2">
    <source>
        <dbReference type="ARBA" id="ARBA00022741"/>
    </source>
</evidence>